<dbReference type="FunFam" id="3.50.80.10:FF:000001">
    <property type="entry name" value="D-aminoacyl-tRNA deacylase"/>
    <property type="match status" value="1"/>
</dbReference>
<keyword evidence="4" id="KW-1185">Reference proteome</keyword>
<dbReference type="EMBL" id="JACHHQ010000004">
    <property type="protein sequence ID" value="MBB5200095.1"/>
    <property type="molecule type" value="Genomic_DNA"/>
</dbReference>
<dbReference type="GO" id="GO:0051500">
    <property type="term" value="F:D-tyrosyl-tRNA(Tyr) deacylase activity"/>
    <property type="evidence" value="ECO:0007669"/>
    <property type="project" value="TreeGrafter"/>
</dbReference>
<comment type="domain">
    <text evidence="2">A Gly-cisPro motif from one monomer fits into the active site of the other monomer to allow specific chiral rejection of L-amino acids.</text>
</comment>
<dbReference type="PANTHER" id="PTHR10472:SF5">
    <property type="entry name" value="D-AMINOACYL-TRNA DEACYLASE 1"/>
    <property type="match status" value="1"/>
</dbReference>
<keyword evidence="2 3" id="KW-0378">Hydrolase</keyword>
<dbReference type="NCBIfam" id="TIGR00256">
    <property type="entry name" value="D-aminoacyl-tRNA deacylase"/>
    <property type="match status" value="1"/>
</dbReference>
<accession>A0A840RQQ7</accession>
<dbReference type="GO" id="GO:0005737">
    <property type="term" value="C:cytoplasm"/>
    <property type="evidence" value="ECO:0007669"/>
    <property type="project" value="UniProtKB-SubCell"/>
</dbReference>
<dbReference type="Pfam" id="PF02580">
    <property type="entry name" value="Tyr_Deacylase"/>
    <property type="match status" value="1"/>
</dbReference>
<evidence type="ECO:0000313" key="4">
    <source>
        <dbReference type="Proteomes" id="UP000571084"/>
    </source>
</evidence>
<protein>
    <recommendedName>
        <fullName evidence="2">D-aminoacyl-tRNA deacylase</fullName>
        <shortName evidence="2">DTD</shortName>
        <ecNumber evidence="2">3.1.1.96</ecNumber>
    </recommendedName>
    <alternativeName>
        <fullName evidence="2">Gly-tRNA(Ala) deacylase</fullName>
        <ecNumber evidence="2">3.1.1.-</ecNumber>
    </alternativeName>
</protein>
<dbReference type="PANTHER" id="PTHR10472">
    <property type="entry name" value="D-TYROSYL-TRNA TYR DEACYLASE"/>
    <property type="match status" value="1"/>
</dbReference>
<dbReference type="Proteomes" id="UP000571084">
    <property type="component" value="Unassembled WGS sequence"/>
</dbReference>
<gene>
    <name evidence="2" type="primary">dtd</name>
    <name evidence="3" type="ORF">HNR39_001930</name>
</gene>
<dbReference type="AlphaFoldDB" id="A0A840RQQ7"/>
<comment type="catalytic activity">
    <reaction evidence="2">
        <text>a D-aminoacyl-tRNA + H2O = a tRNA + a D-alpha-amino acid + H(+)</text>
        <dbReference type="Rhea" id="RHEA:13953"/>
        <dbReference type="Rhea" id="RHEA-COMP:10123"/>
        <dbReference type="Rhea" id="RHEA-COMP:10124"/>
        <dbReference type="ChEBI" id="CHEBI:15377"/>
        <dbReference type="ChEBI" id="CHEBI:15378"/>
        <dbReference type="ChEBI" id="CHEBI:59871"/>
        <dbReference type="ChEBI" id="CHEBI:78442"/>
        <dbReference type="ChEBI" id="CHEBI:79333"/>
        <dbReference type="EC" id="3.1.1.96"/>
    </reaction>
</comment>
<dbReference type="EC" id="3.1.1.-" evidence="2"/>
<dbReference type="HAMAP" id="MF_00518">
    <property type="entry name" value="Deacylase_Dtd"/>
    <property type="match status" value="1"/>
</dbReference>
<feature type="short sequence motif" description="Gly-cisPro motif, important for rejection of L-amino acids" evidence="2">
    <location>
        <begin position="175"/>
        <end position="176"/>
    </location>
</feature>
<comment type="subunit">
    <text evidence="2">Homodimer.</text>
</comment>
<organism evidence="3 4">
    <name type="scientific">Glaciimonas immobilis</name>
    <dbReference type="NCBI Taxonomy" id="728004"/>
    <lineage>
        <taxon>Bacteria</taxon>
        <taxon>Pseudomonadati</taxon>
        <taxon>Pseudomonadota</taxon>
        <taxon>Betaproteobacteria</taxon>
        <taxon>Burkholderiales</taxon>
        <taxon>Oxalobacteraceae</taxon>
        <taxon>Glaciimonas</taxon>
    </lineage>
</organism>
<comment type="subcellular location">
    <subcellularLocation>
        <location evidence="2">Cytoplasm</location>
    </subcellularLocation>
</comment>
<proteinExistence type="inferred from homology"/>
<sequence>MSGILDATFVLIVLIMQNKHGYLNVAFECRFLYIDWIKLIALIQRVSHASVVVDAMTVGAINTGLMVLVCAERGDTEKQANALLTKLLAYRVFGDDAGKMNRSVTDVSGGLLLVPQFTLAADTNSGTRPSFTPAAAPQDGHRLFSYFVRQAQARHSQVATGLFGANMQVTLTNDGPVTFWLQIKPPAAACN</sequence>
<keyword evidence="2" id="KW-0963">Cytoplasm</keyword>
<dbReference type="GO" id="GO:0019478">
    <property type="term" value="P:D-amino acid catabolic process"/>
    <property type="evidence" value="ECO:0007669"/>
    <property type="project" value="UniProtKB-UniRule"/>
</dbReference>
<evidence type="ECO:0000313" key="3">
    <source>
        <dbReference type="EMBL" id="MBB5200095.1"/>
    </source>
</evidence>
<comment type="similarity">
    <text evidence="1 2">Belongs to the DTD family.</text>
</comment>
<dbReference type="GO" id="GO:0000049">
    <property type="term" value="F:tRNA binding"/>
    <property type="evidence" value="ECO:0007669"/>
    <property type="project" value="UniProtKB-UniRule"/>
</dbReference>
<evidence type="ECO:0000256" key="1">
    <source>
        <dbReference type="ARBA" id="ARBA00009673"/>
    </source>
</evidence>
<dbReference type="Gene3D" id="3.50.80.10">
    <property type="entry name" value="D-tyrosyl-tRNA(Tyr) deacylase"/>
    <property type="match status" value="1"/>
</dbReference>
<name>A0A840RQQ7_9BURK</name>
<reference evidence="3 4" key="1">
    <citation type="submission" date="2020-08" db="EMBL/GenBank/DDBJ databases">
        <title>Genomic Encyclopedia of Type Strains, Phase IV (KMG-IV): sequencing the most valuable type-strain genomes for metagenomic binning, comparative biology and taxonomic classification.</title>
        <authorList>
            <person name="Goeker M."/>
        </authorList>
    </citation>
    <scope>NUCLEOTIDE SEQUENCE [LARGE SCALE GENOMIC DNA]</scope>
    <source>
        <strain evidence="3 4">DSM 23240</strain>
    </source>
</reference>
<dbReference type="GO" id="GO:0043908">
    <property type="term" value="F:Ser(Gly)-tRNA(Ala) hydrolase activity"/>
    <property type="evidence" value="ECO:0007669"/>
    <property type="project" value="UniProtKB-UniRule"/>
</dbReference>
<dbReference type="SUPFAM" id="SSF69500">
    <property type="entry name" value="DTD-like"/>
    <property type="match status" value="1"/>
</dbReference>
<dbReference type="GO" id="GO:0106026">
    <property type="term" value="F:Gly-tRNA(Ala) deacylase activity"/>
    <property type="evidence" value="ECO:0007669"/>
    <property type="project" value="UniProtKB-UniRule"/>
</dbReference>
<comment type="caution">
    <text evidence="3">The sequence shown here is derived from an EMBL/GenBank/DDBJ whole genome shotgun (WGS) entry which is preliminary data.</text>
</comment>
<dbReference type="InterPro" id="IPR003732">
    <property type="entry name" value="Daa-tRNA_deacyls_DTD"/>
</dbReference>
<keyword evidence="2" id="KW-0820">tRNA-binding</keyword>
<evidence type="ECO:0000256" key="2">
    <source>
        <dbReference type="HAMAP-Rule" id="MF_00518"/>
    </source>
</evidence>
<comment type="catalytic activity">
    <reaction evidence="2">
        <text>glycyl-tRNA(Ala) + H2O = tRNA(Ala) + glycine + H(+)</text>
        <dbReference type="Rhea" id="RHEA:53744"/>
        <dbReference type="Rhea" id="RHEA-COMP:9657"/>
        <dbReference type="Rhea" id="RHEA-COMP:13640"/>
        <dbReference type="ChEBI" id="CHEBI:15377"/>
        <dbReference type="ChEBI" id="CHEBI:15378"/>
        <dbReference type="ChEBI" id="CHEBI:57305"/>
        <dbReference type="ChEBI" id="CHEBI:78442"/>
        <dbReference type="ChEBI" id="CHEBI:78522"/>
    </reaction>
</comment>
<keyword evidence="2" id="KW-0694">RNA-binding</keyword>
<dbReference type="EC" id="3.1.1.96" evidence="2"/>
<comment type="function">
    <text evidence="2">An aminoacyl-tRNA editing enzyme that deacylates mischarged D-aminoacyl-tRNAs. Also deacylates mischarged glycyl-tRNA(Ala), protecting cells against glycine mischarging by AlaRS. Acts via tRNA-based rather than protein-based catalysis; rejects L-amino acids rather than detecting D-amino acids in the active site. By recycling D-aminoacyl-tRNA to D-amino acids and free tRNA molecules, this enzyme counteracts the toxicity associated with the formation of D-aminoacyl-tRNA entities in vivo and helps enforce protein L-homochirality.</text>
</comment>
<dbReference type="InterPro" id="IPR023509">
    <property type="entry name" value="DTD-like_sf"/>
</dbReference>